<dbReference type="KEGG" id="agv:OJF2_05090"/>
<name>A0A5B9VWF3_9BACT</name>
<feature type="compositionally biased region" description="Basic and acidic residues" evidence="1">
    <location>
        <begin position="906"/>
        <end position="925"/>
    </location>
</feature>
<feature type="compositionally biased region" description="Low complexity" evidence="1">
    <location>
        <begin position="392"/>
        <end position="414"/>
    </location>
</feature>
<feature type="compositionally biased region" description="Low complexity" evidence="1">
    <location>
        <begin position="1119"/>
        <end position="1137"/>
    </location>
</feature>
<dbReference type="RefSeq" id="WP_148590934.1">
    <property type="nucleotide sequence ID" value="NZ_CP042997.1"/>
</dbReference>
<feature type="region of interest" description="Disordered" evidence="1">
    <location>
        <begin position="755"/>
        <end position="801"/>
    </location>
</feature>
<dbReference type="PANTHER" id="PTHR48125:SF10">
    <property type="entry name" value="OS12G0136300 PROTEIN"/>
    <property type="match status" value="1"/>
</dbReference>
<dbReference type="Proteomes" id="UP000324233">
    <property type="component" value="Chromosome"/>
</dbReference>
<reference evidence="2 3" key="1">
    <citation type="submission" date="2019-08" db="EMBL/GenBank/DDBJ databases">
        <title>Deep-cultivation of Planctomycetes and their phenomic and genomic characterization uncovers novel biology.</title>
        <authorList>
            <person name="Wiegand S."/>
            <person name="Jogler M."/>
            <person name="Boedeker C."/>
            <person name="Pinto D."/>
            <person name="Vollmers J."/>
            <person name="Rivas-Marin E."/>
            <person name="Kohn T."/>
            <person name="Peeters S.H."/>
            <person name="Heuer A."/>
            <person name="Rast P."/>
            <person name="Oberbeckmann S."/>
            <person name="Bunk B."/>
            <person name="Jeske O."/>
            <person name="Meyerdierks A."/>
            <person name="Storesund J.E."/>
            <person name="Kallscheuer N."/>
            <person name="Luecker S."/>
            <person name="Lage O.M."/>
            <person name="Pohl T."/>
            <person name="Merkel B.J."/>
            <person name="Hornburger P."/>
            <person name="Mueller R.-W."/>
            <person name="Bruemmer F."/>
            <person name="Labrenz M."/>
            <person name="Spormann A.M."/>
            <person name="Op den Camp H."/>
            <person name="Overmann J."/>
            <person name="Amann R."/>
            <person name="Jetten M.S.M."/>
            <person name="Mascher T."/>
            <person name="Medema M.H."/>
            <person name="Devos D.P."/>
            <person name="Kaster A.-K."/>
            <person name="Ovreas L."/>
            <person name="Rohde M."/>
            <person name="Galperin M.Y."/>
            <person name="Jogler C."/>
        </authorList>
    </citation>
    <scope>NUCLEOTIDE SEQUENCE [LARGE SCALE GENOMIC DNA]</scope>
    <source>
        <strain evidence="2 3">OJF2</strain>
    </source>
</reference>
<feature type="region of interest" description="Disordered" evidence="1">
    <location>
        <begin position="1316"/>
        <end position="1359"/>
    </location>
</feature>
<feature type="region of interest" description="Disordered" evidence="1">
    <location>
        <begin position="680"/>
        <end position="740"/>
    </location>
</feature>
<evidence type="ECO:0000256" key="1">
    <source>
        <dbReference type="SAM" id="MobiDB-lite"/>
    </source>
</evidence>
<evidence type="ECO:0000313" key="3">
    <source>
        <dbReference type="Proteomes" id="UP000324233"/>
    </source>
</evidence>
<sequence>MLKKLFKLTTVFAILLVAYQGYSRGFDYVAQRLTSARKVRDLPFVRQTPQSQLEAIRYAREAFGPHHWTAADDLGLRYYVGARGFWMYAQHYKRVMEENGVKYNGKRIDLTPIAIILKTADGRTTKTVIADHARLDLSQPLGLNPKSDSEPLVVKFARLEGNVFIRDDKGTPENLADDLVIGPLTHVEYDDDKLEVTSQSDVLIVDGGTRVTGEGGPDGGLKILLRPKASAPQATTRTSGFDGAQKATLYKKPHVVFTDVGKAGVLPGAPEVKKDGSGKVEATVKVDPSKAAAGAKAGPGTKGDGKAAGEPTPLDVRADGPMQVEFPRPVAPVKVGPPAPPGPTLVNFTRNVVVCRGKLDSTPGPDRLDADSLDLVLVQPDRPSPPDRPADAAKPGAVKPAGAAPMPADAGAVAASKPAGDAAAQGEEKGLFGDLTLRRVKATGHAVWLYLPSQGAKIRCNELIHKVAMPDQEGLTYFRGDTPTRAGGSPGTPKLEVTKIDYAEERPQGADGPVKRTPVSVTRIWAVDATLIDNGSGSMETANLFAHGPGYLETRPIPAPGKAPAKDAPPDRTMSWQDSLEIKNLLGPDKLIARREIIVKGRPHIVDSLRQSSLDAHDVVVATLVPRPADPAAAAGAKGGASPAGSFRIKHLLAQGNARLIAPSRYLTARRRLDVDFDELARPTVSTDRGGPTPPSGGSAPPSSAAPRDTIVADAGKQPAGDGPANGGQSAASKKAEEPPMTAIADVVEAKVLLDPDAPSDPSRPGPSGTSKAAGRATAGTGTATAALRTPGASGGGAGQDIRDVRMFGGVRLHQDPAPGKVKASDARGECLVLRNEGPGRAIFNLYHEDPRLPKEQRFPAVVRPRALVITEDMTVEGNTIGVNQITDQAWVYGAGKLIQLTDRGMLTDRNDPAEGEDAPRDKPAAPKKPKMRAGKVQSDKIPLIITWGDRMFFEGRSIDQENRPAARATFFKDVRALMEDGELRCDKVMTTYTDRPVPLADLGNLKKKPSDGAAARGQGPDGEQAAGAEAERPKPDLAFIDMVGKAVAVSRKVDENRPVLLNRQKITGDRIIYDRRTGDFEVPGAGVVYLHERGNQSVLRPEGGGVVAGGHEVRPIADRAGGARPSGARPAQARGAKPAADAGGAIPPLVLTQIAFSREMKGRFGTGKADDQAATRHAEFFGDIQAARAEVRSEAIPLDFDRLPGDAYFLTSQTMRVVTEPPPPGSPRNAPARNFLKAWENAYARSTDSTVQADVITYDSQNDLIYATGEDGRQVIAMRQVGPGQPGSPMRARALRVNPKTGDAEVIGPQDMVLLDNKTGSRPAPVAPPDPNAKPGKPRKPGYKLPQSNYERKGFTGR</sequence>
<keyword evidence="3" id="KW-1185">Reference proteome</keyword>
<feature type="region of interest" description="Disordered" evidence="1">
    <location>
        <begin position="1001"/>
        <end position="1034"/>
    </location>
</feature>
<feature type="region of interest" description="Disordered" evidence="1">
    <location>
        <begin position="377"/>
        <end position="414"/>
    </location>
</feature>
<dbReference type="OrthoDB" id="246264at2"/>
<proteinExistence type="predicted"/>
<dbReference type="PANTHER" id="PTHR48125">
    <property type="entry name" value="LP07818P1"/>
    <property type="match status" value="1"/>
</dbReference>
<protein>
    <submittedName>
        <fullName evidence="2">Uncharacterized protein</fullName>
    </submittedName>
</protein>
<feature type="compositionally biased region" description="Low complexity" evidence="1">
    <location>
        <begin position="290"/>
        <end position="299"/>
    </location>
</feature>
<feature type="compositionally biased region" description="Low complexity" evidence="1">
    <location>
        <begin position="769"/>
        <end position="792"/>
    </location>
</feature>
<accession>A0A5B9VWF3</accession>
<organism evidence="2 3">
    <name type="scientific">Aquisphaera giovannonii</name>
    <dbReference type="NCBI Taxonomy" id="406548"/>
    <lineage>
        <taxon>Bacteria</taxon>
        <taxon>Pseudomonadati</taxon>
        <taxon>Planctomycetota</taxon>
        <taxon>Planctomycetia</taxon>
        <taxon>Isosphaerales</taxon>
        <taxon>Isosphaeraceae</taxon>
        <taxon>Aquisphaera</taxon>
    </lineage>
</organism>
<gene>
    <name evidence="2" type="ORF">OJF2_05090</name>
</gene>
<feature type="compositionally biased region" description="Low complexity" evidence="1">
    <location>
        <begin position="696"/>
        <end position="707"/>
    </location>
</feature>
<feature type="region of interest" description="Disordered" evidence="1">
    <location>
        <begin position="905"/>
        <end position="936"/>
    </location>
</feature>
<feature type="region of interest" description="Disordered" evidence="1">
    <location>
        <begin position="1119"/>
        <end position="1142"/>
    </location>
</feature>
<dbReference type="EMBL" id="CP042997">
    <property type="protein sequence ID" value="QEH32040.1"/>
    <property type="molecule type" value="Genomic_DNA"/>
</dbReference>
<evidence type="ECO:0000313" key="2">
    <source>
        <dbReference type="EMBL" id="QEH32040.1"/>
    </source>
</evidence>
<feature type="region of interest" description="Disordered" evidence="1">
    <location>
        <begin position="289"/>
        <end position="312"/>
    </location>
</feature>